<name>Q2A9Q3_BRAOL</name>
<sequence>MVREWYIKYMTGPYQQFQEDGVSLMECQEKSFTSPFGGGSAMGNEMHEEFKTVSGHACNGLFSIGKDEIVHVPRTENLEADSLARSARKQPSFVVHMDGELQI</sequence>
<dbReference type="AlphaFoldDB" id="Q2A9Q3"/>
<proteinExistence type="predicted"/>
<evidence type="ECO:0000313" key="1">
    <source>
        <dbReference type="EMBL" id="ABD64994.1"/>
    </source>
</evidence>
<reference evidence="1" key="1">
    <citation type="submission" date="2006-03" db="EMBL/GenBank/DDBJ databases">
        <title>Comparative genomics of Brassica oleracea and Arabidopsis thaliana reveals gene loss, fragmentation and dispersal following polyploidy.</title>
        <authorList>
            <person name="Town C.D."/>
            <person name="Cheung F."/>
            <person name="Maiti R."/>
            <person name="Crabtree J."/>
            <person name="Haas B.J."/>
            <person name="Wortman J.R."/>
            <person name="Hine E.E."/>
            <person name="Althoff R."/>
            <person name="Arbogast T."/>
            <person name="Tallon L.J."/>
            <person name="Teresa U.T."/>
            <person name="Trick M."/>
            <person name="Bancroft I."/>
        </authorList>
    </citation>
    <scope>NUCLEOTIDE SEQUENCE</scope>
</reference>
<dbReference type="EMBL" id="AC183495">
    <property type="protein sequence ID" value="ABD64994.1"/>
    <property type="molecule type" value="Genomic_DNA"/>
</dbReference>
<accession>Q2A9Q3</accession>
<protein>
    <submittedName>
        <fullName evidence="1">Uncharacterized protein</fullName>
    </submittedName>
</protein>
<organism evidence="1">
    <name type="scientific">Brassica oleracea</name>
    <name type="common">Wild cabbage</name>
    <dbReference type="NCBI Taxonomy" id="3712"/>
    <lineage>
        <taxon>Eukaryota</taxon>
        <taxon>Viridiplantae</taxon>
        <taxon>Streptophyta</taxon>
        <taxon>Embryophyta</taxon>
        <taxon>Tracheophyta</taxon>
        <taxon>Spermatophyta</taxon>
        <taxon>Magnoliopsida</taxon>
        <taxon>eudicotyledons</taxon>
        <taxon>Gunneridae</taxon>
        <taxon>Pentapetalae</taxon>
        <taxon>rosids</taxon>
        <taxon>malvids</taxon>
        <taxon>Brassicales</taxon>
        <taxon>Brassicaceae</taxon>
        <taxon>Brassiceae</taxon>
        <taxon>Brassica</taxon>
    </lineage>
</organism>
<gene>
    <name evidence="1" type="ORF">26.t00013</name>
</gene>